<dbReference type="SUPFAM" id="SSF56219">
    <property type="entry name" value="DNase I-like"/>
    <property type="match status" value="1"/>
</dbReference>
<dbReference type="InterPro" id="IPR036691">
    <property type="entry name" value="Endo/exonu/phosph_ase_sf"/>
</dbReference>
<name>A0A9P5ZJ41_PLEER</name>
<keyword evidence="3" id="KW-1185">Reference proteome</keyword>
<reference evidence="2" key="1">
    <citation type="submission" date="2020-11" db="EMBL/GenBank/DDBJ databases">
        <authorList>
            <consortium name="DOE Joint Genome Institute"/>
            <person name="Ahrendt S."/>
            <person name="Riley R."/>
            <person name="Andreopoulos W."/>
            <person name="Labutti K."/>
            <person name="Pangilinan J."/>
            <person name="Ruiz-Duenas F.J."/>
            <person name="Barrasa J.M."/>
            <person name="Sanchez-Garcia M."/>
            <person name="Camarero S."/>
            <person name="Miyauchi S."/>
            <person name="Serrano A."/>
            <person name="Linde D."/>
            <person name="Babiker R."/>
            <person name="Drula E."/>
            <person name="Ayuso-Fernandez I."/>
            <person name="Pacheco R."/>
            <person name="Padilla G."/>
            <person name="Ferreira P."/>
            <person name="Barriuso J."/>
            <person name="Kellner H."/>
            <person name="Castanera R."/>
            <person name="Alfaro M."/>
            <person name="Ramirez L."/>
            <person name="Pisabarro A.G."/>
            <person name="Kuo A."/>
            <person name="Tritt A."/>
            <person name="Lipzen A."/>
            <person name="He G."/>
            <person name="Yan M."/>
            <person name="Ng V."/>
            <person name="Cullen D."/>
            <person name="Martin F."/>
            <person name="Rosso M.-N."/>
            <person name="Henrissat B."/>
            <person name="Hibbett D."/>
            <person name="Martinez A.T."/>
            <person name="Grigoriev I.V."/>
        </authorList>
    </citation>
    <scope>NUCLEOTIDE SEQUENCE</scope>
    <source>
        <strain evidence="2">ATCC 90797</strain>
    </source>
</reference>
<dbReference type="Pfam" id="PF14529">
    <property type="entry name" value="Exo_endo_phos_2"/>
    <property type="match status" value="1"/>
</dbReference>
<dbReference type="AlphaFoldDB" id="A0A9P5ZJ41"/>
<proteinExistence type="predicted"/>
<feature type="domain" description="Endonuclease/exonuclease/phosphatase" evidence="1">
    <location>
        <begin position="402"/>
        <end position="476"/>
    </location>
</feature>
<dbReference type="GO" id="GO:0003824">
    <property type="term" value="F:catalytic activity"/>
    <property type="evidence" value="ECO:0007669"/>
    <property type="project" value="InterPro"/>
</dbReference>
<evidence type="ECO:0000313" key="3">
    <source>
        <dbReference type="Proteomes" id="UP000807025"/>
    </source>
</evidence>
<comment type="caution">
    <text evidence="2">The sequence shown here is derived from an EMBL/GenBank/DDBJ whole genome shotgun (WGS) entry which is preliminary data.</text>
</comment>
<dbReference type="Gene3D" id="4.10.60.10">
    <property type="entry name" value="Zinc finger, CCHC-type"/>
    <property type="match status" value="1"/>
</dbReference>
<sequence>MTLAAAAKGAREGAMEGMTDVGDRVSEAMEGVRKVMEEVKKGMNSAMDRMVEGAREVTMTKAGAGTYTDAARNGQAVFPMRLATVVDRQNVKARQMVIRRGKGIEEDQYSLVGLSEKELVKKGNLAIEAIGPTAAKPEAAAFIVARKLKGGDTVLLMNTVEARKWLCDGNLDTFIEGFDVSSQIQAPMLTVGEIWMLEHDARLETGSIKEASYIKPERKRTVGQYYAHMKIKFDDQAQANKAIQDGIFVQGKIVSVHKDEREPLMCYRCHNIWDGHFAASCTAEVKLCGHCGAEHWSRECPNPGVRWCHMCKKAGHGAGDRTCESRMQTLEMIQDNPETWGSPPAGEDTRETRWTAGTGGFSRWVGGKIDLPDMVGVDVNCRPAGWIHIINIYNDCKHNRSLKAMIWAGDFNRHHPMWDEERNHHLFMHRNLEAAERLIDLVDRFGIMMKLEKGLPTLQSFNTKNYTRVDNVWCSEAM</sequence>
<dbReference type="Gene3D" id="3.60.10.10">
    <property type="entry name" value="Endonuclease/exonuclease/phosphatase"/>
    <property type="match status" value="1"/>
</dbReference>
<accession>A0A9P5ZJ41</accession>
<organism evidence="2 3">
    <name type="scientific">Pleurotus eryngii</name>
    <name type="common">Boletus of the steppes</name>
    <dbReference type="NCBI Taxonomy" id="5323"/>
    <lineage>
        <taxon>Eukaryota</taxon>
        <taxon>Fungi</taxon>
        <taxon>Dikarya</taxon>
        <taxon>Basidiomycota</taxon>
        <taxon>Agaricomycotina</taxon>
        <taxon>Agaricomycetes</taxon>
        <taxon>Agaricomycetidae</taxon>
        <taxon>Agaricales</taxon>
        <taxon>Pleurotineae</taxon>
        <taxon>Pleurotaceae</taxon>
        <taxon>Pleurotus</taxon>
    </lineage>
</organism>
<dbReference type="OrthoDB" id="4230923at2759"/>
<evidence type="ECO:0000259" key="1">
    <source>
        <dbReference type="Pfam" id="PF14529"/>
    </source>
</evidence>
<evidence type="ECO:0000313" key="2">
    <source>
        <dbReference type="EMBL" id="KAF9486811.1"/>
    </source>
</evidence>
<dbReference type="InterPro" id="IPR005135">
    <property type="entry name" value="Endo/exonuclease/phosphatase"/>
</dbReference>
<gene>
    <name evidence="2" type="ORF">BDN71DRAFT_1555764</name>
</gene>
<dbReference type="Proteomes" id="UP000807025">
    <property type="component" value="Unassembled WGS sequence"/>
</dbReference>
<protein>
    <recommendedName>
        <fullName evidence="1">Endonuclease/exonuclease/phosphatase domain-containing protein</fullName>
    </recommendedName>
</protein>
<dbReference type="EMBL" id="MU154911">
    <property type="protein sequence ID" value="KAF9486811.1"/>
    <property type="molecule type" value="Genomic_DNA"/>
</dbReference>